<evidence type="ECO:0000313" key="2">
    <source>
        <dbReference type="EMBL" id="NKI15798.1"/>
    </source>
</evidence>
<reference evidence="2 3" key="1">
    <citation type="submission" date="2020-04" db="EMBL/GenBank/DDBJ databases">
        <authorList>
            <person name="Yoon J."/>
        </authorList>
    </citation>
    <scope>NUCLEOTIDE SEQUENCE [LARGE SCALE GENOMIC DNA]</scope>
    <source>
        <strain evidence="2 3">KMU-166</strain>
    </source>
</reference>
<dbReference type="RefSeq" id="WP_168448357.1">
    <property type="nucleotide sequence ID" value="NZ_JAAWWK010000001.1"/>
</dbReference>
<evidence type="ECO:0008006" key="4">
    <source>
        <dbReference type="Google" id="ProtNLM"/>
    </source>
</evidence>
<organism evidence="2 3">
    <name type="scientific">Spongiibacter thalassae</name>
    <dbReference type="NCBI Taxonomy" id="2721624"/>
    <lineage>
        <taxon>Bacteria</taxon>
        <taxon>Pseudomonadati</taxon>
        <taxon>Pseudomonadota</taxon>
        <taxon>Gammaproteobacteria</taxon>
        <taxon>Cellvibrionales</taxon>
        <taxon>Spongiibacteraceae</taxon>
        <taxon>Spongiibacter</taxon>
    </lineage>
</organism>
<name>A0ABX1GBD8_9GAMM</name>
<accession>A0ABX1GBD8</accession>
<dbReference type="EMBL" id="JAAWWK010000001">
    <property type="protein sequence ID" value="NKI15798.1"/>
    <property type="molecule type" value="Genomic_DNA"/>
</dbReference>
<keyword evidence="1" id="KW-1133">Transmembrane helix</keyword>
<keyword evidence="1" id="KW-0812">Transmembrane</keyword>
<feature type="transmembrane region" description="Helical" evidence="1">
    <location>
        <begin position="48"/>
        <end position="74"/>
    </location>
</feature>
<proteinExistence type="predicted"/>
<dbReference type="Proteomes" id="UP000765845">
    <property type="component" value="Unassembled WGS sequence"/>
</dbReference>
<comment type="caution">
    <text evidence="2">The sequence shown here is derived from an EMBL/GenBank/DDBJ whole genome shotgun (WGS) entry which is preliminary data.</text>
</comment>
<keyword evidence="3" id="KW-1185">Reference proteome</keyword>
<gene>
    <name evidence="2" type="ORF">HCU74_00040</name>
</gene>
<sequence>MNSLWLGVFAALCSLLSLLVLAYSDPKRRRSRGMRQWSSSQVRAWRQGALWALVLVPMMLLLFFGKFVALLLWLSSVTVGGWLIAQGFNWRAPVE</sequence>
<protein>
    <recommendedName>
        <fullName evidence="4">DUF3325 domain-containing protein</fullName>
    </recommendedName>
</protein>
<keyword evidence="1" id="KW-0472">Membrane</keyword>
<evidence type="ECO:0000313" key="3">
    <source>
        <dbReference type="Proteomes" id="UP000765845"/>
    </source>
</evidence>
<evidence type="ECO:0000256" key="1">
    <source>
        <dbReference type="SAM" id="Phobius"/>
    </source>
</evidence>